<keyword evidence="1" id="KW-0732">Signal</keyword>
<keyword evidence="3" id="KW-1185">Reference proteome</keyword>
<feature type="chain" id="PRO_5011646949" description="Lipoprotein" evidence="1">
    <location>
        <begin position="23"/>
        <end position="158"/>
    </location>
</feature>
<feature type="signal peptide" evidence="1">
    <location>
        <begin position="1"/>
        <end position="22"/>
    </location>
</feature>
<reference evidence="2 3" key="1">
    <citation type="submission" date="2016-10" db="EMBL/GenBank/DDBJ databases">
        <authorList>
            <person name="de Groot N.N."/>
        </authorList>
    </citation>
    <scope>NUCLEOTIDE SEQUENCE [LARGE SCALE GENOMIC DNA]</scope>
    <source>
        <strain evidence="2 3">CGMCC 1.9156</strain>
    </source>
</reference>
<dbReference type="EMBL" id="FONW01000002">
    <property type="protein sequence ID" value="SFF11486.1"/>
    <property type="molecule type" value="Genomic_DNA"/>
</dbReference>
<dbReference type="AlphaFoldDB" id="A0A1I2G402"/>
<evidence type="ECO:0000313" key="3">
    <source>
        <dbReference type="Proteomes" id="UP000198964"/>
    </source>
</evidence>
<evidence type="ECO:0008006" key="4">
    <source>
        <dbReference type="Google" id="ProtNLM"/>
    </source>
</evidence>
<dbReference type="PROSITE" id="PS51257">
    <property type="entry name" value="PROKAR_LIPOPROTEIN"/>
    <property type="match status" value="1"/>
</dbReference>
<name>A0A1I2G402_9BACT</name>
<organism evidence="2 3">
    <name type="scientific">Sunxiuqinia elliptica</name>
    <dbReference type="NCBI Taxonomy" id="655355"/>
    <lineage>
        <taxon>Bacteria</taxon>
        <taxon>Pseudomonadati</taxon>
        <taxon>Bacteroidota</taxon>
        <taxon>Bacteroidia</taxon>
        <taxon>Marinilabiliales</taxon>
        <taxon>Prolixibacteraceae</taxon>
        <taxon>Sunxiuqinia</taxon>
    </lineage>
</organism>
<sequence length="158" mass="17884">MKTIHVLALLLTTMLFTSCSNSSLDVVPPYLYTFHLKFVDAENNNVLEDLDANFLAASFSVAPSSKEEVEAFGVKSVKIGDELYLEVGVASNPNKQLESIDFNLISEEIFNDDENHQVKTVWKWENRIDNTPFEIILGDRNLNSKVVTSSFKYFIVEL</sequence>
<evidence type="ECO:0000313" key="2">
    <source>
        <dbReference type="EMBL" id="SFF11486.1"/>
    </source>
</evidence>
<gene>
    <name evidence="2" type="ORF">SAMN05216283_102715</name>
</gene>
<dbReference type="STRING" id="655355.SAMN05216283_102715"/>
<dbReference type="RefSeq" id="WP_093919346.1">
    <property type="nucleotide sequence ID" value="NZ_FONW01000002.1"/>
</dbReference>
<evidence type="ECO:0000256" key="1">
    <source>
        <dbReference type="SAM" id="SignalP"/>
    </source>
</evidence>
<dbReference type="Proteomes" id="UP000198964">
    <property type="component" value="Unassembled WGS sequence"/>
</dbReference>
<accession>A0A1I2G402</accession>
<proteinExistence type="predicted"/>
<protein>
    <recommendedName>
        <fullName evidence="4">Lipoprotein</fullName>
    </recommendedName>
</protein>